<dbReference type="PANTHER" id="PTHR30055">
    <property type="entry name" value="HTH-TYPE TRANSCRIPTIONAL REGULATOR RUTR"/>
    <property type="match status" value="1"/>
</dbReference>
<dbReference type="PROSITE" id="PS50977">
    <property type="entry name" value="HTH_TETR_2"/>
    <property type="match status" value="1"/>
</dbReference>
<dbReference type="SUPFAM" id="SSF46689">
    <property type="entry name" value="Homeodomain-like"/>
    <property type="match status" value="1"/>
</dbReference>
<dbReference type="InterPro" id="IPR036271">
    <property type="entry name" value="Tet_transcr_reg_TetR-rel_C_sf"/>
</dbReference>
<evidence type="ECO:0000256" key="3">
    <source>
        <dbReference type="ARBA" id="ARBA00023163"/>
    </source>
</evidence>
<dbReference type="EMBL" id="JACHNH010000001">
    <property type="protein sequence ID" value="MBB4766844.1"/>
    <property type="molecule type" value="Genomic_DNA"/>
</dbReference>
<reference evidence="6 7" key="1">
    <citation type="submission" date="2020-08" db="EMBL/GenBank/DDBJ databases">
        <title>Sequencing the genomes of 1000 actinobacteria strains.</title>
        <authorList>
            <person name="Klenk H.-P."/>
        </authorList>
    </citation>
    <scope>NUCLEOTIDE SEQUENCE [LARGE SCALE GENOMIC DNA]</scope>
    <source>
        <strain evidence="6 7">DSM 43149</strain>
    </source>
</reference>
<proteinExistence type="predicted"/>
<dbReference type="Gene3D" id="1.10.357.10">
    <property type="entry name" value="Tetracycline Repressor, domain 2"/>
    <property type="match status" value="1"/>
</dbReference>
<name>A0A7W7I5T2_9ACTN</name>
<dbReference type="InterPro" id="IPR009057">
    <property type="entry name" value="Homeodomain-like_sf"/>
</dbReference>
<keyword evidence="3" id="KW-0804">Transcription</keyword>
<evidence type="ECO:0000313" key="7">
    <source>
        <dbReference type="Proteomes" id="UP000578112"/>
    </source>
</evidence>
<gene>
    <name evidence="6" type="ORF">BJ971_007400</name>
</gene>
<dbReference type="PANTHER" id="PTHR30055:SF151">
    <property type="entry name" value="TRANSCRIPTIONAL REGULATORY PROTEIN"/>
    <property type="match status" value="1"/>
</dbReference>
<dbReference type="SUPFAM" id="SSF48498">
    <property type="entry name" value="Tetracyclin repressor-like, C-terminal domain"/>
    <property type="match status" value="1"/>
</dbReference>
<evidence type="ECO:0000256" key="4">
    <source>
        <dbReference type="PROSITE-ProRule" id="PRU00335"/>
    </source>
</evidence>
<keyword evidence="7" id="KW-1185">Reference proteome</keyword>
<feature type="domain" description="HTH tetR-type" evidence="5">
    <location>
        <begin position="23"/>
        <end position="83"/>
    </location>
</feature>
<keyword evidence="1" id="KW-0805">Transcription regulation</keyword>
<dbReference type="InterPro" id="IPR004111">
    <property type="entry name" value="Repressor_TetR_C"/>
</dbReference>
<feature type="DNA-binding region" description="H-T-H motif" evidence="4">
    <location>
        <begin position="46"/>
        <end position="65"/>
    </location>
</feature>
<dbReference type="RefSeq" id="WP_184997940.1">
    <property type="nucleotide sequence ID" value="NZ_BOMK01000049.1"/>
</dbReference>
<dbReference type="Pfam" id="PF02909">
    <property type="entry name" value="TetR_C_1"/>
    <property type="match status" value="1"/>
</dbReference>
<accession>A0A7W7I5T2</accession>
<dbReference type="GO" id="GO:0000976">
    <property type="term" value="F:transcription cis-regulatory region binding"/>
    <property type="evidence" value="ECO:0007669"/>
    <property type="project" value="TreeGrafter"/>
</dbReference>
<dbReference type="Proteomes" id="UP000578112">
    <property type="component" value="Unassembled WGS sequence"/>
</dbReference>
<sequence length="238" mass="26545">MSEIPLPPWRRAVAKRTRAAKAPLSQDQIVDAGLRIVMAEGIEAVSMRRVAAVFDTGASSLYAHVANKEELLQLMFDRICGEVATPEPEPARWREQIKEMARDSHAVMCRYNNLARAALATVPTGPYALRVSEAMLAIMLSAGVPPQVAAWSLDRLFLYIVADAYENSLHMENMRPGLETKEYFEGFVTQLRDFYGALPADRFPNIRAHAKTLTTGDGDERFEFGLDMLVDGLARYLP</sequence>
<evidence type="ECO:0000259" key="5">
    <source>
        <dbReference type="PROSITE" id="PS50977"/>
    </source>
</evidence>
<dbReference type="InterPro" id="IPR050109">
    <property type="entry name" value="HTH-type_TetR-like_transc_reg"/>
</dbReference>
<dbReference type="Pfam" id="PF00440">
    <property type="entry name" value="TetR_N"/>
    <property type="match status" value="1"/>
</dbReference>
<evidence type="ECO:0000256" key="1">
    <source>
        <dbReference type="ARBA" id="ARBA00023015"/>
    </source>
</evidence>
<keyword evidence="2 4" id="KW-0238">DNA-binding</keyword>
<organism evidence="6 7">
    <name type="scientific">Actinoplanes digitatis</name>
    <dbReference type="NCBI Taxonomy" id="1868"/>
    <lineage>
        <taxon>Bacteria</taxon>
        <taxon>Bacillati</taxon>
        <taxon>Actinomycetota</taxon>
        <taxon>Actinomycetes</taxon>
        <taxon>Micromonosporales</taxon>
        <taxon>Micromonosporaceae</taxon>
        <taxon>Actinoplanes</taxon>
    </lineage>
</organism>
<dbReference type="AlphaFoldDB" id="A0A7W7I5T2"/>
<evidence type="ECO:0000313" key="6">
    <source>
        <dbReference type="EMBL" id="MBB4766844.1"/>
    </source>
</evidence>
<dbReference type="GO" id="GO:0045892">
    <property type="term" value="P:negative regulation of DNA-templated transcription"/>
    <property type="evidence" value="ECO:0007669"/>
    <property type="project" value="InterPro"/>
</dbReference>
<dbReference type="GO" id="GO:0003700">
    <property type="term" value="F:DNA-binding transcription factor activity"/>
    <property type="evidence" value="ECO:0007669"/>
    <property type="project" value="TreeGrafter"/>
</dbReference>
<protein>
    <submittedName>
        <fullName evidence="6">AcrR family transcriptional regulator</fullName>
    </submittedName>
</protein>
<comment type="caution">
    <text evidence="6">The sequence shown here is derived from an EMBL/GenBank/DDBJ whole genome shotgun (WGS) entry which is preliminary data.</text>
</comment>
<dbReference type="InterPro" id="IPR001647">
    <property type="entry name" value="HTH_TetR"/>
</dbReference>
<evidence type="ECO:0000256" key="2">
    <source>
        <dbReference type="ARBA" id="ARBA00023125"/>
    </source>
</evidence>